<keyword evidence="3" id="KW-1185">Reference proteome</keyword>
<gene>
    <name evidence="2" type="ORF">EV197_0795</name>
</gene>
<keyword evidence="1" id="KW-1133">Transmembrane helix</keyword>
<dbReference type="RefSeq" id="WP_130285398.1">
    <property type="nucleotide sequence ID" value="NZ_SGXE01000001.1"/>
</dbReference>
<reference evidence="2 3" key="1">
    <citation type="submission" date="2019-02" db="EMBL/GenBank/DDBJ databases">
        <title>Genomic Encyclopedia of Type Strains, Phase IV (KMG-IV): sequencing the most valuable type-strain genomes for metagenomic binning, comparative biology and taxonomic classification.</title>
        <authorList>
            <person name="Goeker M."/>
        </authorList>
    </citation>
    <scope>NUCLEOTIDE SEQUENCE [LARGE SCALE GENOMIC DNA]</scope>
    <source>
        <strain evidence="2 3">DSM 17196</strain>
    </source>
</reference>
<protein>
    <submittedName>
        <fullName evidence="2">Cytochrome oxidase complex assembly protein 1</fullName>
    </submittedName>
</protein>
<feature type="transmembrane region" description="Helical" evidence="1">
    <location>
        <begin position="17"/>
        <end position="42"/>
    </location>
</feature>
<dbReference type="OrthoDB" id="1178263at2"/>
<dbReference type="EMBL" id="SGXE01000001">
    <property type="protein sequence ID" value="RZS99573.1"/>
    <property type="molecule type" value="Genomic_DNA"/>
</dbReference>
<dbReference type="AlphaFoldDB" id="A0A4Q7PGC7"/>
<evidence type="ECO:0000313" key="2">
    <source>
        <dbReference type="EMBL" id="RZS99573.1"/>
    </source>
</evidence>
<dbReference type="InterPro" id="IPR014807">
    <property type="entry name" value="Coa1"/>
</dbReference>
<proteinExistence type="predicted"/>
<organism evidence="2 3">
    <name type="scientific">Aquimarina brevivitae</name>
    <dbReference type="NCBI Taxonomy" id="323412"/>
    <lineage>
        <taxon>Bacteria</taxon>
        <taxon>Pseudomonadati</taxon>
        <taxon>Bacteroidota</taxon>
        <taxon>Flavobacteriia</taxon>
        <taxon>Flavobacteriales</taxon>
        <taxon>Flavobacteriaceae</taxon>
        <taxon>Aquimarina</taxon>
    </lineage>
</organism>
<accession>A0A4Q7PGC7</accession>
<sequence length="152" mass="17311">MNNQIQQKSWFSRNWPWVVPVGGCLTLIILFFVFLGSVIFGVSEIMTNSDPYNDALAKVKEDSYVVGILGEPIEKDGMMQGNISYTNGKGKVNIAVPIKGPKGEAKIYVVGKKEFDEWDYQEMYVIIKETNEQIDLLGYENQKTEDTNDEEW</sequence>
<evidence type="ECO:0000256" key="1">
    <source>
        <dbReference type="SAM" id="Phobius"/>
    </source>
</evidence>
<dbReference type="Proteomes" id="UP000292262">
    <property type="component" value="Unassembled WGS sequence"/>
</dbReference>
<comment type="caution">
    <text evidence="2">The sequence shown here is derived from an EMBL/GenBank/DDBJ whole genome shotgun (WGS) entry which is preliminary data.</text>
</comment>
<dbReference type="Pfam" id="PF08695">
    <property type="entry name" value="Coa1"/>
    <property type="match status" value="1"/>
</dbReference>
<evidence type="ECO:0000313" key="3">
    <source>
        <dbReference type="Proteomes" id="UP000292262"/>
    </source>
</evidence>
<keyword evidence="1" id="KW-0812">Transmembrane</keyword>
<keyword evidence="1" id="KW-0472">Membrane</keyword>
<name>A0A4Q7PGC7_9FLAO</name>